<dbReference type="InterPro" id="IPR036526">
    <property type="entry name" value="C-N_Hydrolase_sf"/>
</dbReference>
<dbReference type="PANTHER" id="PTHR23088:SF27">
    <property type="entry name" value="DEAMINATED GLUTATHIONE AMIDASE"/>
    <property type="match status" value="1"/>
</dbReference>
<dbReference type="AlphaFoldDB" id="A0A348B3P9"/>
<dbReference type="RefSeq" id="WP_126450030.1">
    <property type="nucleotide sequence ID" value="NZ_AP018553.1"/>
</dbReference>
<evidence type="ECO:0000259" key="1">
    <source>
        <dbReference type="PROSITE" id="PS50263"/>
    </source>
</evidence>
<dbReference type="Pfam" id="PF00795">
    <property type="entry name" value="CN_hydrolase"/>
    <property type="match status" value="1"/>
</dbReference>
<reference evidence="2" key="3">
    <citation type="journal article" date="2019" name="BMC Res. Notes">
        <title>Complete genome sequence of the Sulfodiicoccus acidiphilus strain HS-1T, the first crenarchaeon that lacks polB3, isolated from an acidic hot spring in Ohwaku-dani, Hakone, Japan.</title>
        <authorList>
            <person name="Sakai H.D."/>
            <person name="Kurosawa N."/>
        </authorList>
    </citation>
    <scope>NUCLEOTIDE SEQUENCE</scope>
    <source>
        <strain evidence="2">HS-1</strain>
    </source>
</reference>
<dbReference type="Proteomes" id="UP000276741">
    <property type="component" value="Chromosome"/>
</dbReference>
<dbReference type="InterPro" id="IPR003010">
    <property type="entry name" value="C-N_Hydrolase"/>
</dbReference>
<dbReference type="GeneID" id="38666702"/>
<gene>
    <name evidence="3" type="ORF">GCM10007116_16630</name>
    <name evidence="2" type="ORF">HS1genome_1190</name>
</gene>
<dbReference type="Proteomes" id="UP000616143">
    <property type="component" value="Unassembled WGS sequence"/>
</dbReference>
<dbReference type="KEGG" id="sacd:HS1genome_1190"/>
<evidence type="ECO:0000313" key="2">
    <source>
        <dbReference type="EMBL" id="BBD72801.1"/>
    </source>
</evidence>
<reference evidence="3" key="4">
    <citation type="submission" date="2020-09" db="EMBL/GenBank/DDBJ databases">
        <authorList>
            <person name="Sun Q."/>
            <person name="Ohkuma M."/>
        </authorList>
    </citation>
    <scope>NUCLEOTIDE SEQUENCE</scope>
    <source>
        <strain evidence="3">JCM 31740</strain>
    </source>
</reference>
<dbReference type="EMBL" id="BMQS01000015">
    <property type="protein sequence ID" value="GGT99913.1"/>
    <property type="molecule type" value="Genomic_DNA"/>
</dbReference>
<evidence type="ECO:0000313" key="4">
    <source>
        <dbReference type="Proteomes" id="UP000276741"/>
    </source>
</evidence>
<dbReference type="PROSITE" id="PS50263">
    <property type="entry name" value="CN_HYDROLASE"/>
    <property type="match status" value="1"/>
</dbReference>
<dbReference type="SUPFAM" id="SSF56317">
    <property type="entry name" value="Carbon-nitrogen hydrolase"/>
    <property type="match status" value="1"/>
</dbReference>
<protein>
    <submittedName>
        <fullName evidence="2">Nitrilase</fullName>
    </submittedName>
</protein>
<dbReference type="InterPro" id="IPR001110">
    <property type="entry name" value="UPF0012_CS"/>
</dbReference>
<reference evidence="3" key="1">
    <citation type="journal article" date="2014" name="Int. J. Syst. Evol. Microbiol.">
        <title>Complete genome sequence of Corynebacterium casei LMG S-19264T (=DSM 44701T), isolated from a smear-ripened cheese.</title>
        <authorList>
            <consortium name="US DOE Joint Genome Institute (JGI-PGF)"/>
            <person name="Walter F."/>
            <person name="Albersmeier A."/>
            <person name="Kalinowski J."/>
            <person name="Ruckert C."/>
        </authorList>
    </citation>
    <scope>NUCLEOTIDE SEQUENCE</scope>
    <source>
        <strain evidence="3">JCM 31740</strain>
    </source>
</reference>
<feature type="domain" description="CN hydrolase" evidence="1">
    <location>
        <begin position="1"/>
        <end position="215"/>
    </location>
</feature>
<proteinExistence type="predicted"/>
<dbReference type="PANTHER" id="PTHR23088">
    <property type="entry name" value="NITRILASE-RELATED"/>
    <property type="match status" value="1"/>
</dbReference>
<accession>A0A348B3P9</accession>
<dbReference type="EMBL" id="AP018553">
    <property type="protein sequence ID" value="BBD72801.1"/>
    <property type="molecule type" value="Genomic_DNA"/>
</dbReference>
<name>A0A348B3P9_9CREN</name>
<sequence>MKLAIVQPRDVQGALKLTESALKEGAELVLLPEKWVKDIELAPLDQLRLLAKNFTAWIIPGAFEDGVSVVAPIFDSNGEIRGVAKKVHLFGQEKERLYPGDRILSFSFRGVKFGLLVCYDVDFPETVRSLFLKGVEVLLVPSKVSTEGMGIWRDYLRVRAIENRIAVVNANALDPPEFRGMSSAFVPVKKGRVIDVEVAASLEDREQYSTFEVDPLKYLGFRAERMREYREVEVDEI</sequence>
<evidence type="ECO:0000313" key="3">
    <source>
        <dbReference type="EMBL" id="GGT99913.1"/>
    </source>
</evidence>
<dbReference type="PROSITE" id="PS01227">
    <property type="entry name" value="UPF0012"/>
    <property type="match status" value="1"/>
</dbReference>
<dbReference type="OrthoDB" id="41015at2157"/>
<keyword evidence="4" id="KW-1185">Reference proteome</keyword>
<organism evidence="2 4">
    <name type="scientific">Sulfodiicoccus acidiphilus</name>
    <dbReference type="NCBI Taxonomy" id="1670455"/>
    <lineage>
        <taxon>Archaea</taxon>
        <taxon>Thermoproteota</taxon>
        <taxon>Thermoprotei</taxon>
        <taxon>Sulfolobales</taxon>
        <taxon>Sulfolobaceae</taxon>
        <taxon>Sulfodiicoccus</taxon>
    </lineage>
</organism>
<dbReference type="CDD" id="cd07197">
    <property type="entry name" value="nitrilase"/>
    <property type="match status" value="1"/>
</dbReference>
<dbReference type="Gene3D" id="3.60.110.10">
    <property type="entry name" value="Carbon-nitrogen hydrolase"/>
    <property type="match status" value="1"/>
</dbReference>
<reference evidence="4" key="2">
    <citation type="submission" date="2018-04" db="EMBL/GenBank/DDBJ databases">
        <title>Complete genome sequence of Sulfodiicoccus acidiphilus strain HS-1.</title>
        <authorList>
            <person name="Sakai H.D."/>
            <person name="Kurosawa N."/>
        </authorList>
    </citation>
    <scope>NUCLEOTIDE SEQUENCE [LARGE SCALE GENOMIC DNA]</scope>
    <source>
        <strain evidence="4">HS-1</strain>
    </source>
</reference>